<dbReference type="Pfam" id="PF00691">
    <property type="entry name" value="OmpA"/>
    <property type="match status" value="1"/>
</dbReference>
<dbReference type="PANTHER" id="PTHR30329">
    <property type="entry name" value="STATOR ELEMENT OF FLAGELLAR MOTOR COMPLEX"/>
    <property type="match status" value="1"/>
</dbReference>
<dbReference type="Proteomes" id="UP000287872">
    <property type="component" value="Unassembled WGS sequence"/>
</dbReference>
<protein>
    <submittedName>
        <fullName evidence="10">Chemotaxis protein MotB</fullName>
    </submittedName>
</protein>
<keyword evidence="6 7" id="KW-0472">Membrane</keyword>
<organism evidence="10 11">
    <name type="scientific">Clostridium tagluense</name>
    <dbReference type="NCBI Taxonomy" id="360422"/>
    <lineage>
        <taxon>Bacteria</taxon>
        <taxon>Bacillati</taxon>
        <taxon>Bacillota</taxon>
        <taxon>Clostridia</taxon>
        <taxon>Eubacteriales</taxon>
        <taxon>Clostridiaceae</taxon>
        <taxon>Clostridium</taxon>
    </lineage>
</organism>
<keyword evidence="11" id="KW-1185">Reference proteome</keyword>
<dbReference type="InterPro" id="IPR006665">
    <property type="entry name" value="OmpA-like"/>
</dbReference>
<dbReference type="RefSeq" id="WP_125004891.1">
    <property type="nucleotide sequence ID" value="NZ_BHYK01000030.1"/>
</dbReference>
<dbReference type="Pfam" id="PF13677">
    <property type="entry name" value="MotB_plug"/>
    <property type="match status" value="1"/>
</dbReference>
<reference evidence="10 11" key="1">
    <citation type="submission" date="2018-11" db="EMBL/GenBank/DDBJ databases">
        <title>Genome sequencing and assembly of Clostridium tagluense strain A121.</title>
        <authorList>
            <person name="Murakami T."/>
            <person name="Segawa T."/>
            <person name="Shcherbakova V.A."/>
            <person name="Mori H."/>
            <person name="Yoshimura Y."/>
        </authorList>
    </citation>
    <scope>NUCLEOTIDE SEQUENCE [LARGE SCALE GENOMIC DNA]</scope>
    <source>
        <strain evidence="10 11">A121</strain>
    </source>
</reference>
<name>A0A401URX9_9CLOT</name>
<evidence type="ECO:0000256" key="6">
    <source>
        <dbReference type="ARBA" id="ARBA00023136"/>
    </source>
</evidence>
<keyword evidence="3" id="KW-1003">Cell membrane</keyword>
<keyword evidence="4 8" id="KW-0812">Transmembrane</keyword>
<evidence type="ECO:0000256" key="3">
    <source>
        <dbReference type="ARBA" id="ARBA00022475"/>
    </source>
</evidence>
<feature type="domain" description="OmpA-like" evidence="9">
    <location>
        <begin position="115"/>
        <end position="238"/>
    </location>
</feature>
<evidence type="ECO:0000256" key="5">
    <source>
        <dbReference type="ARBA" id="ARBA00022989"/>
    </source>
</evidence>
<keyword evidence="5 8" id="KW-1133">Transmembrane helix</keyword>
<dbReference type="CDD" id="cd07185">
    <property type="entry name" value="OmpA_C-like"/>
    <property type="match status" value="1"/>
</dbReference>
<comment type="subcellular location">
    <subcellularLocation>
        <location evidence="1">Cell membrane</location>
        <topology evidence="1">Single-pass membrane protein</topology>
    </subcellularLocation>
</comment>
<evidence type="ECO:0000256" key="4">
    <source>
        <dbReference type="ARBA" id="ARBA00022692"/>
    </source>
</evidence>
<evidence type="ECO:0000256" key="7">
    <source>
        <dbReference type="PROSITE-ProRule" id="PRU00473"/>
    </source>
</evidence>
<dbReference type="EMBL" id="BHYK01000030">
    <property type="protein sequence ID" value="GCD12305.1"/>
    <property type="molecule type" value="Genomic_DNA"/>
</dbReference>
<evidence type="ECO:0000256" key="2">
    <source>
        <dbReference type="ARBA" id="ARBA00008914"/>
    </source>
</evidence>
<evidence type="ECO:0000259" key="9">
    <source>
        <dbReference type="PROSITE" id="PS51123"/>
    </source>
</evidence>
<dbReference type="SUPFAM" id="SSF103088">
    <property type="entry name" value="OmpA-like"/>
    <property type="match status" value="1"/>
</dbReference>
<accession>A0A401URX9</accession>
<dbReference type="OrthoDB" id="9815217at2"/>
<evidence type="ECO:0000313" key="10">
    <source>
        <dbReference type="EMBL" id="GCD12305.1"/>
    </source>
</evidence>
<evidence type="ECO:0000313" key="11">
    <source>
        <dbReference type="Proteomes" id="UP000287872"/>
    </source>
</evidence>
<dbReference type="InterPro" id="IPR050330">
    <property type="entry name" value="Bact_OuterMem_StrucFunc"/>
</dbReference>
<proteinExistence type="inferred from homology"/>
<dbReference type="PROSITE" id="PS51123">
    <property type="entry name" value="OMPA_2"/>
    <property type="match status" value="1"/>
</dbReference>
<dbReference type="GO" id="GO:0005886">
    <property type="term" value="C:plasma membrane"/>
    <property type="evidence" value="ECO:0007669"/>
    <property type="project" value="UniProtKB-SubCell"/>
</dbReference>
<dbReference type="InterPro" id="IPR036737">
    <property type="entry name" value="OmpA-like_sf"/>
</dbReference>
<dbReference type="Gene3D" id="3.30.1330.60">
    <property type="entry name" value="OmpA-like domain"/>
    <property type="match status" value="1"/>
</dbReference>
<evidence type="ECO:0000256" key="8">
    <source>
        <dbReference type="SAM" id="Phobius"/>
    </source>
</evidence>
<gene>
    <name evidence="10" type="primary">motB_2</name>
    <name evidence="10" type="ORF">Ctaglu_39280</name>
</gene>
<dbReference type="InterPro" id="IPR025713">
    <property type="entry name" value="MotB-like_N_dom"/>
</dbReference>
<dbReference type="AlphaFoldDB" id="A0A401URX9"/>
<feature type="transmembrane region" description="Helical" evidence="8">
    <location>
        <begin position="20"/>
        <end position="42"/>
    </location>
</feature>
<dbReference type="PANTHER" id="PTHR30329:SF21">
    <property type="entry name" value="LIPOPROTEIN YIAD-RELATED"/>
    <property type="match status" value="1"/>
</dbReference>
<sequence>MDEENNFDTEDEGINNEWLATYGDLVTLLMCFFVLLYSMAVIDQSKAKQAIASLNNMGAFSQQSGAKPSVGNGILDKNAAIVGSAEQQMDNIYKEVKKIVDKKNLQSSIEVENQPKGVLIRFKDDMIFDTASAELKPGAKAILTQMSDVLKKYNKNIRVEGHSDNIPIKTGKYESNWELSSARAISVVKFLTSEIPPDKRIKEQSFEVAGYGAFRPIVSNDTEKNREKNRRIELIIIK</sequence>
<evidence type="ECO:0000256" key="1">
    <source>
        <dbReference type="ARBA" id="ARBA00004162"/>
    </source>
</evidence>
<comment type="caution">
    <text evidence="10">The sequence shown here is derived from an EMBL/GenBank/DDBJ whole genome shotgun (WGS) entry which is preliminary data.</text>
</comment>
<comment type="similarity">
    <text evidence="2">Belongs to the MotB family.</text>
</comment>